<name>A0AAE0WMI6_9PEZI</name>
<feature type="region of interest" description="Disordered" evidence="1">
    <location>
        <begin position="229"/>
        <end position="248"/>
    </location>
</feature>
<feature type="compositionally biased region" description="Polar residues" evidence="1">
    <location>
        <begin position="582"/>
        <end position="593"/>
    </location>
</feature>
<evidence type="ECO:0000256" key="1">
    <source>
        <dbReference type="SAM" id="MobiDB-lite"/>
    </source>
</evidence>
<feature type="compositionally biased region" description="Basic and acidic residues" evidence="1">
    <location>
        <begin position="468"/>
        <end position="479"/>
    </location>
</feature>
<feature type="region of interest" description="Disordered" evidence="1">
    <location>
        <begin position="289"/>
        <end position="374"/>
    </location>
</feature>
<feature type="compositionally biased region" description="Acidic residues" evidence="1">
    <location>
        <begin position="647"/>
        <end position="658"/>
    </location>
</feature>
<gene>
    <name evidence="2" type="ORF">LTR78_005582</name>
</gene>
<dbReference type="Proteomes" id="UP001274830">
    <property type="component" value="Unassembled WGS sequence"/>
</dbReference>
<keyword evidence="3" id="KW-1185">Reference proteome</keyword>
<accession>A0AAE0WMI6</accession>
<feature type="region of interest" description="Disordered" evidence="1">
    <location>
        <begin position="467"/>
        <end position="693"/>
    </location>
</feature>
<feature type="compositionally biased region" description="Basic and acidic residues" evidence="1">
    <location>
        <begin position="663"/>
        <end position="686"/>
    </location>
</feature>
<dbReference type="EMBL" id="JAUTXT010000019">
    <property type="protein sequence ID" value="KAK3674496.1"/>
    <property type="molecule type" value="Genomic_DNA"/>
</dbReference>
<proteinExistence type="predicted"/>
<evidence type="ECO:0000313" key="2">
    <source>
        <dbReference type="EMBL" id="KAK3674496.1"/>
    </source>
</evidence>
<reference evidence="2" key="1">
    <citation type="submission" date="2023-07" db="EMBL/GenBank/DDBJ databases">
        <title>Black Yeasts Isolated from many extreme environments.</title>
        <authorList>
            <person name="Coleine C."/>
            <person name="Stajich J.E."/>
            <person name="Selbmann L."/>
        </authorList>
    </citation>
    <scope>NUCLEOTIDE SEQUENCE</scope>
    <source>
        <strain evidence="2">CCFEE 5485</strain>
    </source>
</reference>
<dbReference type="AlphaFoldDB" id="A0AAE0WMI6"/>
<feature type="compositionally biased region" description="Polar residues" evidence="1">
    <location>
        <begin position="1"/>
        <end position="13"/>
    </location>
</feature>
<protein>
    <submittedName>
        <fullName evidence="2">Uncharacterized protein</fullName>
    </submittedName>
</protein>
<feature type="compositionally biased region" description="Polar residues" evidence="1">
    <location>
        <begin position="495"/>
        <end position="508"/>
    </location>
</feature>
<feature type="compositionally biased region" description="Polar residues" evidence="1">
    <location>
        <begin position="84"/>
        <end position="96"/>
    </location>
</feature>
<organism evidence="2 3">
    <name type="scientific">Recurvomyces mirabilis</name>
    <dbReference type="NCBI Taxonomy" id="574656"/>
    <lineage>
        <taxon>Eukaryota</taxon>
        <taxon>Fungi</taxon>
        <taxon>Dikarya</taxon>
        <taxon>Ascomycota</taxon>
        <taxon>Pezizomycotina</taxon>
        <taxon>Dothideomycetes</taxon>
        <taxon>Dothideomycetidae</taxon>
        <taxon>Mycosphaerellales</taxon>
        <taxon>Teratosphaeriaceae</taxon>
        <taxon>Recurvomyces</taxon>
    </lineage>
</organism>
<sequence length="693" mass="75842">MDPITNNTSQDKQAQADRRAEAMARLAKRRQRRQNKDTSTQSTGDDDHNPAPAFEDAPTTPLLEKNSQKKVQVLVPNKPRAQPRKTNAPENPSRLSKVTAVNEVIDEENKQDDLEVQLEAALNADSAAQPTAIKEAAKVVDNDIDITAAEVDRYKNAASDLNAMNDKFTRSMQYKRYDAWGDCIPSSLDAMGVTAPSLATTKAQAAAVAVQVAKPKVYGRTITKLQAKQMKGGEDMPELGSLDSESSFEDVTVVSDDDEEDPTIEVAKKSGSRKHLEVIMKPNEKFTYAELPNPVQPTAPMKRKHNDSLALPQKIAKVDVDETPKRTQEQELADDLKEHHKQTTASAKQRLVKPATGVKGTKKSKDIPVDDDAWWEKPIGEGEDLFGEDVEDESHAGADITAENQTTAAEIKQHAVEHDVQTMLRNGSLAALASVVGEDVGLNTENDTTESSIDESAVMAGAPVSMAADEHGPGEESHIADAGNEAAVVHDTAIPTPQKSSTAPVQSSKRAREIDENYDDEDEAQPSPKKTKVDEPAAVKLAPVTQTATKPIIAGPMANFSFGSKRPSRQPQLRRAIAPAPSANTPSSHQSDAQRGLTGIEAIEQRNRELRARKQEDDEERERVEHERALDYETRRAAKKERRLSGEDVDESDEEGESLADLLARKEAQAAKAEEARKARKTLDKKMKSRSRK</sequence>
<feature type="region of interest" description="Disordered" evidence="1">
    <location>
        <begin position="1"/>
        <end position="98"/>
    </location>
</feature>
<feature type="compositionally biased region" description="Basic and acidic residues" evidence="1">
    <location>
        <begin position="603"/>
        <end position="636"/>
    </location>
</feature>
<feature type="compositionally biased region" description="Basic and acidic residues" evidence="1">
    <location>
        <begin position="316"/>
        <end position="338"/>
    </location>
</feature>
<evidence type="ECO:0000313" key="3">
    <source>
        <dbReference type="Proteomes" id="UP001274830"/>
    </source>
</evidence>
<feature type="region of interest" description="Disordered" evidence="1">
    <location>
        <begin position="253"/>
        <end position="275"/>
    </location>
</feature>
<comment type="caution">
    <text evidence="2">The sequence shown here is derived from an EMBL/GenBank/DDBJ whole genome shotgun (WGS) entry which is preliminary data.</text>
</comment>
<feature type="compositionally biased region" description="Basic and acidic residues" evidence="1">
    <location>
        <begin position="363"/>
        <end position="374"/>
    </location>
</feature>